<proteinExistence type="predicted"/>
<sequence>MQDMKLTREYFYIFYTISIMKSLGMWLKPKREYFCYSEHRIQFGLRSFGIESLMKISVQFPIGKELLFFVLVDCP</sequence>
<reference evidence="4" key="1">
    <citation type="journal article" date="2011" name="Nat. Biotechnol.">
        <title>The genomic sequence of the Chinese hamster ovary (CHO)-K1 cell line.</title>
        <authorList>
            <person name="Xu X."/>
            <person name="Nagarajan H."/>
            <person name="Lewis N.E."/>
            <person name="Pan S."/>
            <person name="Cai Z."/>
            <person name="Liu X."/>
            <person name="Chen W."/>
            <person name="Xie M."/>
            <person name="Wang W."/>
            <person name="Hammond S."/>
            <person name="Andersen M.R."/>
            <person name="Neff N."/>
            <person name="Passarelli B."/>
            <person name="Koh W."/>
            <person name="Fan H.C."/>
            <person name="Wang J."/>
            <person name="Gui Y."/>
            <person name="Lee K.H."/>
            <person name="Betenbaugh M.J."/>
            <person name="Quake S.R."/>
            <person name="Famili I."/>
            <person name="Palsson B.O."/>
            <person name="Wang J."/>
        </authorList>
    </citation>
    <scope>NUCLEOTIDE SEQUENCE [LARGE SCALE GENOMIC DNA]</scope>
    <source>
        <strain evidence="4">CHO K1 cell line</strain>
    </source>
</reference>
<protein>
    <submittedName>
        <fullName evidence="3">Uncharacterized protein</fullName>
    </submittedName>
</protein>
<feature type="transmembrane region" description="Helical" evidence="1">
    <location>
        <begin position="12"/>
        <end position="27"/>
    </location>
</feature>
<keyword evidence="1" id="KW-1133">Transmembrane helix</keyword>
<reference evidence="3" key="2">
    <citation type="submission" date="2011-08" db="EMBL/GenBank/DDBJ databases">
        <title>The genomic sequence of the Chinese hamster ovary CHO-K1 cell line.</title>
        <authorList>
            <person name="Xu X."/>
            <person name="Nagarajan H."/>
            <person name="Lewis N.E."/>
            <person name="Pan S."/>
            <person name="Cai Z."/>
            <person name="Liu X."/>
            <person name="Chen W."/>
            <person name="Xie M."/>
            <person name="Wang W."/>
            <person name="Hammond S."/>
            <person name="Andersen M.R."/>
            <person name="Neff N."/>
            <person name="Passarelli B."/>
            <person name="Koh W."/>
            <person name="Fan C.H."/>
            <person name="Wang J."/>
            <person name="Gui Y."/>
            <person name="Lee K.H."/>
            <person name="Betenbaugh M.J."/>
            <person name="Quake S.R."/>
            <person name="Famili I."/>
            <person name="Palsson B.O."/>
            <person name="Wang J."/>
        </authorList>
    </citation>
    <scope>NUCLEOTIDE SEQUENCE</scope>
</reference>
<evidence type="ECO:0000256" key="1">
    <source>
        <dbReference type="SAM" id="Phobius"/>
    </source>
</evidence>
<dbReference type="AlphaFoldDB" id="G3ILZ1"/>
<keyword evidence="1" id="KW-0472">Membrane</keyword>
<dbReference type="EMBL" id="JH024172">
    <property type="protein sequence ID" value="EGV91239.1"/>
    <property type="molecule type" value="Genomic_DNA"/>
</dbReference>
<dbReference type="Proteomes" id="UP000001075">
    <property type="component" value="Unassembled WGS sequence"/>
</dbReference>
<evidence type="ECO:0000313" key="4">
    <source>
        <dbReference type="Proteomes" id="UP000001075"/>
    </source>
</evidence>
<name>G3ILZ1_CRIGR</name>
<keyword evidence="1" id="KW-0812">Transmembrane</keyword>
<dbReference type="EMBL" id="JH004368">
    <property type="protein sequence ID" value="EGW11110.1"/>
    <property type="molecule type" value="Genomic_DNA"/>
</dbReference>
<organism evidence="3 4">
    <name type="scientific">Cricetulus griseus</name>
    <name type="common">Chinese hamster</name>
    <name type="synonym">Cricetulus barabensis griseus</name>
    <dbReference type="NCBI Taxonomy" id="10029"/>
    <lineage>
        <taxon>Eukaryota</taxon>
        <taxon>Metazoa</taxon>
        <taxon>Chordata</taxon>
        <taxon>Craniata</taxon>
        <taxon>Vertebrata</taxon>
        <taxon>Euteleostomi</taxon>
        <taxon>Mammalia</taxon>
        <taxon>Eutheria</taxon>
        <taxon>Euarchontoglires</taxon>
        <taxon>Glires</taxon>
        <taxon>Rodentia</taxon>
        <taxon>Myomorpha</taxon>
        <taxon>Muroidea</taxon>
        <taxon>Cricetidae</taxon>
        <taxon>Cricetinae</taxon>
        <taxon>Cricetulus</taxon>
    </lineage>
</organism>
<evidence type="ECO:0000313" key="2">
    <source>
        <dbReference type="EMBL" id="EGV91239.1"/>
    </source>
</evidence>
<accession>G3ILZ1</accession>
<gene>
    <name evidence="3" type="ORF">I79_024918</name>
    <name evidence="2" type="ORF">I79_026125</name>
</gene>
<evidence type="ECO:0000313" key="3">
    <source>
        <dbReference type="EMBL" id="EGW11110.1"/>
    </source>
</evidence>